<dbReference type="SUPFAM" id="SSF55961">
    <property type="entry name" value="Bet v1-like"/>
    <property type="match status" value="1"/>
</dbReference>
<dbReference type="RefSeq" id="WP_137812813.1">
    <property type="nucleotide sequence ID" value="NZ_BJFL01000004.1"/>
</dbReference>
<dbReference type="InterPro" id="IPR023393">
    <property type="entry name" value="START-like_dom_sf"/>
</dbReference>
<proteinExistence type="predicted"/>
<sequence length="155" mass="17548">MPQVTLDMQINAPAEAVWHVVTDVERYPESMRSVRSASILDEESETTRRTAWSVTLKGSILEWEERETLDPGRMVMRFHQLSGDMEVFDGEWTVEAVDATHSTVRLTVEFEIGIPLLADMLNPVAQRSLRENCIEMLRGIEVRSTGAVADMVANR</sequence>
<dbReference type="EMBL" id="BJFL01000004">
    <property type="protein sequence ID" value="GDY29630.1"/>
    <property type="molecule type" value="Genomic_DNA"/>
</dbReference>
<gene>
    <name evidence="2" type="ORF">GTS_12630</name>
</gene>
<feature type="domain" description="Coenzyme Q-binding protein COQ10 START" evidence="1">
    <location>
        <begin position="10"/>
        <end position="132"/>
    </location>
</feature>
<accession>A0A4D4J3E8</accession>
<dbReference type="AlphaFoldDB" id="A0A4D4J3E8"/>
<keyword evidence="3" id="KW-1185">Reference proteome</keyword>
<dbReference type="OrthoDB" id="9134299at2"/>
<organism evidence="2 3">
    <name type="scientific">Gandjariella thermophila</name>
    <dbReference type="NCBI Taxonomy" id="1931992"/>
    <lineage>
        <taxon>Bacteria</taxon>
        <taxon>Bacillati</taxon>
        <taxon>Actinomycetota</taxon>
        <taxon>Actinomycetes</taxon>
        <taxon>Pseudonocardiales</taxon>
        <taxon>Pseudonocardiaceae</taxon>
        <taxon>Gandjariella</taxon>
    </lineage>
</organism>
<evidence type="ECO:0000313" key="2">
    <source>
        <dbReference type="EMBL" id="GDY29630.1"/>
    </source>
</evidence>
<protein>
    <recommendedName>
        <fullName evidence="1">Coenzyme Q-binding protein COQ10 START domain-containing protein</fullName>
    </recommendedName>
</protein>
<comment type="caution">
    <text evidence="2">The sequence shown here is derived from an EMBL/GenBank/DDBJ whole genome shotgun (WGS) entry which is preliminary data.</text>
</comment>
<dbReference type="Proteomes" id="UP000298860">
    <property type="component" value="Unassembled WGS sequence"/>
</dbReference>
<evidence type="ECO:0000259" key="1">
    <source>
        <dbReference type="Pfam" id="PF03364"/>
    </source>
</evidence>
<dbReference type="Gene3D" id="3.30.530.20">
    <property type="match status" value="1"/>
</dbReference>
<reference evidence="3" key="1">
    <citation type="submission" date="2019-04" db="EMBL/GenBank/DDBJ databases">
        <title>Draft genome sequence of Pseudonocardiaceae bacterium SL3-2-4.</title>
        <authorList>
            <person name="Ningsih F."/>
            <person name="Yokota A."/>
            <person name="Sakai Y."/>
            <person name="Nanatani K."/>
            <person name="Yabe S."/>
            <person name="Oetari A."/>
            <person name="Sjamsuridzal W."/>
        </authorList>
    </citation>
    <scope>NUCLEOTIDE SEQUENCE [LARGE SCALE GENOMIC DNA]</scope>
    <source>
        <strain evidence="3">SL3-2-4</strain>
    </source>
</reference>
<evidence type="ECO:0000313" key="3">
    <source>
        <dbReference type="Proteomes" id="UP000298860"/>
    </source>
</evidence>
<dbReference type="InterPro" id="IPR005031">
    <property type="entry name" value="COQ10_START"/>
</dbReference>
<dbReference type="Pfam" id="PF03364">
    <property type="entry name" value="Polyketide_cyc"/>
    <property type="match status" value="1"/>
</dbReference>
<name>A0A4D4J3E8_9PSEU</name>